<keyword evidence="1" id="KW-0119">Carbohydrate metabolism</keyword>
<dbReference type="GO" id="GO:0004557">
    <property type="term" value="F:alpha-galactosidase activity"/>
    <property type="evidence" value="ECO:0007669"/>
    <property type="project" value="UniProtKB-EC"/>
</dbReference>
<dbReference type="Gene3D" id="3.20.20.70">
    <property type="entry name" value="Aldolase class I"/>
    <property type="match status" value="1"/>
</dbReference>
<proteinExistence type="predicted"/>
<gene>
    <name evidence="2" type="ORF">H9763_00080</name>
</gene>
<accession>A0A9D2MPY5</accession>
<dbReference type="InterPro" id="IPR017853">
    <property type="entry name" value="GH"/>
</dbReference>
<sequence length="689" mass="76482">METMRLEGNSAKIILNRQKSGKQELEAVRGEKGAFEAQAEGVSAGLWLEETNGCVLGRVKVSLKNESCRENDNLALTNPVTVCMETARQPLRMTALYLHRDWWTRPAFVTKWEELPERTQCVYLEYEDGYGCLMMLAGTEFKANAVGLEAGKLCIVLNAYRGGQSCADEPVFVWAMGGSVYEAVHACALAAAGETGAVLKENKEYPPMFDYLGWCSWDAFYTDICEEKVRAKAAELKEKDVPIRWMLLDDGWQSVRDQRMYDLMPDREKFPEGFANMIREIKDGSSVDYVGVWHALGGYWGGIEPGSRAHMQEADCLYETVSGKVLPYPDAKKGYGFYRDWYEKLRREGIDFVKVDGQSAVKNYYENEISVCRAARETHKALEGAAGAYMGGRLINCMGMAMENVLGRQGSAVSRNSDDFLPNEPEGFAEHLLQNAYNAVYHDEFYYCDWDMFWTYHPDAKKHALLRAVSGGPVYFSDRIGDTDRAAVLPLIAKDGRLLRMDRAAKPSPDSLFADPTKDGLIKMTNTATCGLDGLSGGAVAVYNLSKKAGSGTVSAGDVYDLPAGEYYCYDWNAGKGRLLREGESLPVSLEADGFALYLLIPVQDGRALVGLTEKYVSFLGIRHAAGTKKGFWAAAKEEGTFAFYSQRGVKRCLVNGKDVTGSLQEADGLYRISCPEEGESMILVEEEE</sequence>
<dbReference type="PANTHER" id="PTHR31268">
    <property type="match status" value="1"/>
</dbReference>
<name>A0A9D2MPY5_9FIRM</name>
<organism evidence="2 3">
    <name type="scientific">Candidatus Eisenbergiella merdigallinarum</name>
    <dbReference type="NCBI Taxonomy" id="2838552"/>
    <lineage>
        <taxon>Bacteria</taxon>
        <taxon>Bacillati</taxon>
        <taxon>Bacillota</taxon>
        <taxon>Clostridia</taxon>
        <taxon>Lachnospirales</taxon>
        <taxon>Lachnospiraceae</taxon>
        <taxon>Eisenbergiella</taxon>
    </lineage>
</organism>
<evidence type="ECO:0000313" key="2">
    <source>
        <dbReference type="EMBL" id="HJB89850.1"/>
    </source>
</evidence>
<dbReference type="PANTHER" id="PTHR31268:SF32">
    <property type="entry name" value="GALACTINOL--SUCROSE GALACTOSYLTRANSFERASE 2-RELATED"/>
    <property type="match status" value="1"/>
</dbReference>
<evidence type="ECO:0000313" key="3">
    <source>
        <dbReference type="Proteomes" id="UP000886883"/>
    </source>
</evidence>
<reference evidence="2" key="2">
    <citation type="submission" date="2021-04" db="EMBL/GenBank/DDBJ databases">
        <authorList>
            <person name="Gilroy R."/>
        </authorList>
    </citation>
    <scope>NUCLEOTIDE SEQUENCE</scope>
    <source>
        <strain evidence="2">USAMLcec3-2134</strain>
    </source>
</reference>
<reference evidence="2" key="1">
    <citation type="journal article" date="2021" name="PeerJ">
        <title>Extensive microbial diversity within the chicken gut microbiome revealed by metagenomics and culture.</title>
        <authorList>
            <person name="Gilroy R."/>
            <person name="Ravi A."/>
            <person name="Getino M."/>
            <person name="Pursley I."/>
            <person name="Horton D.L."/>
            <person name="Alikhan N.F."/>
            <person name="Baker D."/>
            <person name="Gharbi K."/>
            <person name="Hall N."/>
            <person name="Watson M."/>
            <person name="Adriaenssens E.M."/>
            <person name="Foster-Nyarko E."/>
            <person name="Jarju S."/>
            <person name="Secka A."/>
            <person name="Antonio M."/>
            <person name="Oren A."/>
            <person name="Chaudhuri R.R."/>
            <person name="La Ragione R."/>
            <person name="Hildebrand F."/>
            <person name="Pallen M.J."/>
        </authorList>
    </citation>
    <scope>NUCLEOTIDE SEQUENCE</scope>
    <source>
        <strain evidence="2">USAMLcec3-2134</strain>
    </source>
</reference>
<dbReference type="EC" id="3.2.1.22" evidence="2"/>
<dbReference type="InterPro" id="IPR008811">
    <property type="entry name" value="Glycosyl_hydrolases_36"/>
</dbReference>
<dbReference type="Proteomes" id="UP000886883">
    <property type="component" value="Unassembled WGS sequence"/>
</dbReference>
<keyword evidence="2" id="KW-0378">Hydrolase</keyword>
<dbReference type="SUPFAM" id="SSF51445">
    <property type="entry name" value="(Trans)glycosidases"/>
    <property type="match status" value="1"/>
</dbReference>
<dbReference type="InterPro" id="IPR013785">
    <property type="entry name" value="Aldolase_TIM"/>
</dbReference>
<dbReference type="Pfam" id="PF05691">
    <property type="entry name" value="Raffinose_syn"/>
    <property type="match status" value="2"/>
</dbReference>
<keyword evidence="2" id="KW-0326">Glycosidase</keyword>
<protein>
    <submittedName>
        <fullName evidence="2">Alpha-galactosidase</fullName>
        <ecNumber evidence="2">3.2.1.22</ecNumber>
    </submittedName>
</protein>
<evidence type="ECO:0000256" key="1">
    <source>
        <dbReference type="ARBA" id="ARBA00023277"/>
    </source>
</evidence>
<comment type="caution">
    <text evidence="2">The sequence shown here is derived from an EMBL/GenBank/DDBJ whole genome shotgun (WGS) entry which is preliminary data.</text>
</comment>
<dbReference type="EMBL" id="DWXE01000001">
    <property type="protein sequence ID" value="HJB89850.1"/>
    <property type="molecule type" value="Genomic_DNA"/>
</dbReference>
<dbReference type="AlphaFoldDB" id="A0A9D2MPY5"/>